<dbReference type="SMART" id="SM00174">
    <property type="entry name" value="RHO"/>
    <property type="match status" value="1"/>
</dbReference>
<dbReference type="PROSITE" id="PS51421">
    <property type="entry name" value="RAS"/>
    <property type="match status" value="1"/>
</dbReference>
<keyword evidence="2" id="KW-0547">Nucleotide-binding</keyword>
<dbReference type="PRINTS" id="PR00449">
    <property type="entry name" value="RASTRNSFRMNG"/>
</dbReference>
<proteinExistence type="predicted"/>
<dbReference type="SMART" id="SM00175">
    <property type="entry name" value="RAB"/>
    <property type="match status" value="1"/>
</dbReference>
<evidence type="ECO:0008006" key="7">
    <source>
        <dbReference type="Google" id="ProtNLM"/>
    </source>
</evidence>
<dbReference type="SUPFAM" id="SSF52540">
    <property type="entry name" value="P-loop containing nucleoside triphosphate hydrolases"/>
    <property type="match status" value="1"/>
</dbReference>
<keyword evidence="3" id="KW-0653">Protein transport</keyword>
<dbReference type="CDD" id="cd00154">
    <property type="entry name" value="Rab"/>
    <property type="match status" value="1"/>
</dbReference>
<keyword evidence="1" id="KW-0813">Transport</keyword>
<dbReference type="Gene3D" id="3.40.50.300">
    <property type="entry name" value="P-loop containing nucleotide triphosphate hydrolases"/>
    <property type="match status" value="1"/>
</dbReference>
<protein>
    <recommendedName>
        <fullName evidence="7">Ras and EF-hand domain-containing protein</fullName>
    </recommendedName>
</protein>
<sequence length="493" mass="54863">MLNDKHIFTELYYSSSRYLFPQGSQSQKTKRNSLFDELASALNFDSQSSLNGAGNDLLDGPEDSLLRSTSGGSRETNGFVCPSLVGSCPIQCSVRLNGESKSEGSLQQETLGNLFVDRPEECLPTSLRGETKHSVTWSTNVHPPSSRTAVKSICTVETSLPYFQFPNGSMSYPDSLIGYHNGQWINRVQLRKSEPITPSAVFKIIVLGESGVGKTSFIRRVSEQNGSQHGCLYGCLIYERESEQSFSVNLRSPSCPVRFCCDDYVGSRSATVGIDLSIRCLPVGDDSQYCALQFWDTAGKRNRQEKYRSISQQYLRKADGVLIVYDVTSEMSFVHVRYWIDCVKEVVGDDVVCLLVGNKTDLLEQQEDNSEQESTGNEGGQLTATLTRHPHRVLTIDAMKLAQTNVLCTVARKIKNIEMRQEVVLPQVLRSLSQCVYLEYSAFWLLRVTAVTTAMGELDNNQGDMAPLPSLFFVVCRWICILASLLTSRTPTC</sequence>
<dbReference type="PROSITE" id="PS51419">
    <property type="entry name" value="RAB"/>
    <property type="match status" value="1"/>
</dbReference>
<accession>A0ABR0A3E3</accession>
<evidence type="ECO:0000313" key="6">
    <source>
        <dbReference type="Proteomes" id="UP001234178"/>
    </source>
</evidence>
<dbReference type="SMART" id="SM00173">
    <property type="entry name" value="RAS"/>
    <property type="match status" value="1"/>
</dbReference>
<evidence type="ECO:0000256" key="3">
    <source>
        <dbReference type="ARBA" id="ARBA00022927"/>
    </source>
</evidence>
<dbReference type="Proteomes" id="UP001234178">
    <property type="component" value="Unassembled WGS sequence"/>
</dbReference>
<keyword evidence="4" id="KW-0342">GTP-binding</keyword>
<dbReference type="InterPro" id="IPR025662">
    <property type="entry name" value="Sigma_54_int_dom_ATP-bd_1"/>
</dbReference>
<evidence type="ECO:0000313" key="5">
    <source>
        <dbReference type="EMBL" id="KAK4019671.1"/>
    </source>
</evidence>
<dbReference type="PROSITE" id="PS00675">
    <property type="entry name" value="SIGMA54_INTERACT_1"/>
    <property type="match status" value="1"/>
</dbReference>
<organism evidence="5 6">
    <name type="scientific">Daphnia magna</name>
    <dbReference type="NCBI Taxonomy" id="35525"/>
    <lineage>
        <taxon>Eukaryota</taxon>
        <taxon>Metazoa</taxon>
        <taxon>Ecdysozoa</taxon>
        <taxon>Arthropoda</taxon>
        <taxon>Crustacea</taxon>
        <taxon>Branchiopoda</taxon>
        <taxon>Diplostraca</taxon>
        <taxon>Cladocera</taxon>
        <taxon>Anomopoda</taxon>
        <taxon>Daphniidae</taxon>
        <taxon>Daphnia</taxon>
    </lineage>
</organism>
<evidence type="ECO:0000256" key="1">
    <source>
        <dbReference type="ARBA" id="ARBA00022448"/>
    </source>
</evidence>
<dbReference type="PANTHER" id="PTHR47977">
    <property type="entry name" value="RAS-RELATED PROTEIN RAB"/>
    <property type="match status" value="1"/>
</dbReference>
<gene>
    <name evidence="5" type="ORF">OUZ56_001684</name>
</gene>
<dbReference type="EMBL" id="JAOYFB010000036">
    <property type="protein sequence ID" value="KAK4019671.1"/>
    <property type="molecule type" value="Genomic_DNA"/>
</dbReference>
<evidence type="ECO:0000256" key="4">
    <source>
        <dbReference type="ARBA" id="ARBA00023134"/>
    </source>
</evidence>
<reference evidence="5 6" key="1">
    <citation type="journal article" date="2023" name="Nucleic Acids Res.">
        <title>The hologenome of Daphnia magna reveals possible DNA methylation and microbiome-mediated evolution of the host genome.</title>
        <authorList>
            <person name="Chaturvedi A."/>
            <person name="Li X."/>
            <person name="Dhandapani V."/>
            <person name="Marshall H."/>
            <person name="Kissane S."/>
            <person name="Cuenca-Cambronero M."/>
            <person name="Asole G."/>
            <person name="Calvet F."/>
            <person name="Ruiz-Romero M."/>
            <person name="Marangio P."/>
            <person name="Guigo R."/>
            <person name="Rago D."/>
            <person name="Mirbahai L."/>
            <person name="Eastwood N."/>
            <person name="Colbourne J.K."/>
            <person name="Zhou J."/>
            <person name="Mallon E."/>
            <person name="Orsini L."/>
        </authorList>
    </citation>
    <scope>NUCLEOTIDE SEQUENCE [LARGE SCALE GENOMIC DNA]</scope>
    <source>
        <strain evidence="5">LRV0_1</strain>
    </source>
</reference>
<dbReference type="InterPro" id="IPR050227">
    <property type="entry name" value="Rab"/>
</dbReference>
<dbReference type="Pfam" id="PF00071">
    <property type="entry name" value="Ras"/>
    <property type="match status" value="1"/>
</dbReference>
<dbReference type="NCBIfam" id="TIGR00231">
    <property type="entry name" value="small_GTP"/>
    <property type="match status" value="1"/>
</dbReference>
<comment type="caution">
    <text evidence="5">The sequence shown here is derived from an EMBL/GenBank/DDBJ whole genome shotgun (WGS) entry which is preliminary data.</text>
</comment>
<evidence type="ECO:0000256" key="2">
    <source>
        <dbReference type="ARBA" id="ARBA00022741"/>
    </source>
</evidence>
<name>A0ABR0A3E3_9CRUS</name>
<dbReference type="InterPro" id="IPR027417">
    <property type="entry name" value="P-loop_NTPase"/>
</dbReference>
<keyword evidence="6" id="KW-1185">Reference proteome</keyword>
<dbReference type="InterPro" id="IPR001806">
    <property type="entry name" value="Small_GTPase"/>
</dbReference>
<dbReference type="InterPro" id="IPR005225">
    <property type="entry name" value="Small_GTP-bd"/>
</dbReference>